<evidence type="ECO:0000313" key="2">
    <source>
        <dbReference type="Proteomes" id="UP000306791"/>
    </source>
</evidence>
<comment type="caution">
    <text evidence="1">The sequence shown here is derived from an EMBL/GenBank/DDBJ whole genome shotgun (WGS) entry which is preliminary data.</text>
</comment>
<protein>
    <submittedName>
        <fullName evidence="1">Uncharacterized protein</fullName>
    </submittedName>
</protein>
<dbReference type="Proteomes" id="UP000306791">
    <property type="component" value="Unassembled WGS sequence"/>
</dbReference>
<gene>
    <name evidence="1" type="ORF">FDY93_18935</name>
</gene>
<evidence type="ECO:0000313" key="1">
    <source>
        <dbReference type="EMBL" id="TLM73430.1"/>
    </source>
</evidence>
<dbReference type="EMBL" id="VANI01000027">
    <property type="protein sequence ID" value="TLM73430.1"/>
    <property type="molecule type" value="Genomic_DNA"/>
</dbReference>
<proteinExistence type="predicted"/>
<accession>A0ABY2UEA9</accession>
<organism evidence="1 2">
    <name type="scientific">Microbulbifer harenosus</name>
    <dbReference type="NCBI Taxonomy" id="2576840"/>
    <lineage>
        <taxon>Bacteria</taxon>
        <taxon>Pseudomonadati</taxon>
        <taxon>Pseudomonadota</taxon>
        <taxon>Gammaproteobacteria</taxon>
        <taxon>Cellvibrionales</taxon>
        <taxon>Microbulbiferaceae</taxon>
        <taxon>Microbulbifer</taxon>
    </lineage>
</organism>
<sequence>MSIALGKIIQEAIPLVEMQVGEAYDKYTLEKELRWHNPRPSDSFENVMPEIIAAWSVDDSQIILIEVICHDLHTRALSFNDVDELEEHMLSGSSYLNWYISYVVPIIGGIVRDFDAYTSDGEKIVKHVFDETSTSESKQGCKIEWKS</sequence>
<name>A0ABY2UEA9_9GAMM</name>
<reference evidence="1 2" key="1">
    <citation type="submission" date="2019-05" db="EMBL/GenBank/DDBJ databases">
        <title>Microbulbifer harenosus sp. nov., an alginate-degrading bacterium isolated from coastal sand.</title>
        <authorList>
            <person name="Huang H."/>
            <person name="Mo K."/>
            <person name="Bao S."/>
        </authorList>
    </citation>
    <scope>NUCLEOTIDE SEQUENCE [LARGE SCALE GENOMIC DNA]</scope>
    <source>
        <strain evidence="1 2">HB161719</strain>
    </source>
</reference>
<keyword evidence="2" id="KW-1185">Reference proteome</keyword>
<dbReference type="RefSeq" id="WP_138237325.1">
    <property type="nucleotide sequence ID" value="NZ_CP185860.1"/>
</dbReference>